<dbReference type="CDD" id="cd02947">
    <property type="entry name" value="TRX_family"/>
    <property type="match status" value="1"/>
</dbReference>
<dbReference type="PRINTS" id="PR00421">
    <property type="entry name" value="THIOREDOXIN"/>
</dbReference>
<evidence type="ECO:0000256" key="1">
    <source>
        <dbReference type="PROSITE-ProRule" id="PRU00042"/>
    </source>
</evidence>
<dbReference type="Proteomes" id="UP001165060">
    <property type="component" value="Unassembled WGS sequence"/>
</dbReference>
<keyword evidence="6" id="KW-1185">Reference proteome</keyword>
<dbReference type="InterPro" id="IPR036249">
    <property type="entry name" value="Thioredoxin-like_sf"/>
</dbReference>
<evidence type="ECO:0000313" key="5">
    <source>
        <dbReference type="EMBL" id="GMI21108.1"/>
    </source>
</evidence>
<proteinExistence type="predicted"/>
<accession>A0ABQ6M7J6</accession>
<evidence type="ECO:0000259" key="3">
    <source>
        <dbReference type="PROSITE" id="PS50157"/>
    </source>
</evidence>
<dbReference type="InterPro" id="IPR015940">
    <property type="entry name" value="UBA"/>
</dbReference>
<comment type="caution">
    <text evidence="5">The sequence shown here is derived from an EMBL/GenBank/DDBJ whole genome shotgun (WGS) entry which is preliminary data.</text>
</comment>
<sequence length="525" mass="56013">MHQLSSDADISSFVSGSPNALMMFSADWCGPCKAVKPQLDSLIAGAWKEYPVAYAFAFEKDCDFAPYNVSAFPTFVLFKGGSEVGRVKGGNIPEIQAMLEKVQGGFGGEAHSMGGEAVSAEAARAKRLAAMAGGAAKAAAPAVDPSVEVKRQLTEEMGFPEEMAAKGARFGGGTLEGAIDWITAHQDDEEPSGAMEMDAEGNVKMDTGEGAGGGGGEMASYKCNECGKLCSNMANLELHANKTGHSDFSESTEAVKPLTPEEKIAKVAEIKKLLAAKRAVREEEEKKHNQLSEIQRRDMGKLAAKTKDEMARSEMKRGADAKKREKVAQKKERERIRAEIAADKLERQANGGKMKSQLGVDGYNPSAIQYDMDKPMPDAPPGAAAPAAAAAAPPTAVVEKKSALPKKHKVADTRPKDVQATECISRVSQYRAGGDGGKALKLLGVFVKNVVDNPGEPKYRGISLESNAYKSKVKGLNGGRKLLELCGWTKNADEEKMTLEDDAADFEFLAKVKADLAAALVEYEK</sequence>
<dbReference type="InterPro" id="IPR017937">
    <property type="entry name" value="Thioredoxin_CS"/>
</dbReference>
<feature type="region of interest" description="Disordered" evidence="2">
    <location>
        <begin position="304"/>
        <end position="333"/>
    </location>
</feature>
<dbReference type="CDD" id="cd09212">
    <property type="entry name" value="PUB"/>
    <property type="match status" value="1"/>
</dbReference>
<dbReference type="PANTHER" id="PTHR46340:SF1">
    <property type="entry name" value="UBX DOMAIN-CONTAINING PROTEIN 1"/>
    <property type="match status" value="1"/>
</dbReference>
<dbReference type="PROSITE" id="PS51352">
    <property type="entry name" value="THIOREDOXIN_2"/>
    <property type="match status" value="1"/>
</dbReference>
<keyword evidence="1" id="KW-0479">Metal-binding</keyword>
<dbReference type="SUPFAM" id="SSF143503">
    <property type="entry name" value="PUG domain-like"/>
    <property type="match status" value="1"/>
</dbReference>
<dbReference type="SUPFAM" id="SSF46934">
    <property type="entry name" value="UBA-like"/>
    <property type="match status" value="1"/>
</dbReference>
<dbReference type="Gene3D" id="1.10.8.10">
    <property type="entry name" value="DNA helicase RuvA subunit, C-terminal domain"/>
    <property type="match status" value="1"/>
</dbReference>
<dbReference type="InterPro" id="IPR009060">
    <property type="entry name" value="UBA-like_sf"/>
</dbReference>
<keyword evidence="1" id="KW-0862">Zinc</keyword>
<dbReference type="PROSITE" id="PS00028">
    <property type="entry name" value="ZINC_FINGER_C2H2_1"/>
    <property type="match status" value="1"/>
</dbReference>
<dbReference type="Pfam" id="PF09409">
    <property type="entry name" value="PUB"/>
    <property type="match status" value="1"/>
</dbReference>
<reference evidence="5 6" key="1">
    <citation type="journal article" date="2023" name="Commun. Biol.">
        <title>Genome analysis of Parmales, the sister group of diatoms, reveals the evolutionary specialization of diatoms from phago-mixotrophs to photoautotrophs.</title>
        <authorList>
            <person name="Ban H."/>
            <person name="Sato S."/>
            <person name="Yoshikawa S."/>
            <person name="Yamada K."/>
            <person name="Nakamura Y."/>
            <person name="Ichinomiya M."/>
            <person name="Sato N."/>
            <person name="Blanc-Mathieu R."/>
            <person name="Endo H."/>
            <person name="Kuwata A."/>
            <person name="Ogata H."/>
        </authorList>
    </citation>
    <scope>NUCLEOTIDE SEQUENCE [LARGE SCALE GENOMIC DNA]</scope>
</reference>
<evidence type="ECO:0008006" key="7">
    <source>
        <dbReference type="Google" id="ProtNLM"/>
    </source>
</evidence>
<dbReference type="Pfam" id="PF00085">
    <property type="entry name" value="Thioredoxin"/>
    <property type="match status" value="1"/>
</dbReference>
<dbReference type="PROSITE" id="PS00194">
    <property type="entry name" value="THIOREDOXIN_1"/>
    <property type="match status" value="1"/>
</dbReference>
<feature type="domain" description="C2H2-type" evidence="3">
    <location>
        <begin position="221"/>
        <end position="250"/>
    </location>
</feature>
<dbReference type="EMBL" id="BRYB01001231">
    <property type="protein sequence ID" value="GMI21108.1"/>
    <property type="molecule type" value="Genomic_DNA"/>
</dbReference>
<dbReference type="Pfam" id="PF22562">
    <property type="entry name" value="UBA_7"/>
    <property type="match status" value="1"/>
</dbReference>
<dbReference type="InterPro" id="IPR018997">
    <property type="entry name" value="PUB_domain"/>
</dbReference>
<keyword evidence="1" id="KW-0863">Zinc-finger</keyword>
<protein>
    <recommendedName>
        <fullName evidence="7">C2H2-type domain-containing protein</fullName>
    </recommendedName>
</protein>
<evidence type="ECO:0000259" key="4">
    <source>
        <dbReference type="PROSITE" id="PS51352"/>
    </source>
</evidence>
<dbReference type="InterPro" id="IPR013766">
    <property type="entry name" value="Thioredoxin_domain"/>
</dbReference>
<dbReference type="Gene3D" id="3.40.30.10">
    <property type="entry name" value="Glutaredoxin"/>
    <property type="match status" value="1"/>
</dbReference>
<dbReference type="PROSITE" id="PS50157">
    <property type="entry name" value="ZINC_FINGER_C2H2_2"/>
    <property type="match status" value="1"/>
</dbReference>
<dbReference type="InterPro" id="IPR013087">
    <property type="entry name" value="Znf_C2H2_type"/>
</dbReference>
<evidence type="ECO:0000313" key="6">
    <source>
        <dbReference type="Proteomes" id="UP001165060"/>
    </source>
</evidence>
<dbReference type="SUPFAM" id="SSF52833">
    <property type="entry name" value="Thioredoxin-like"/>
    <property type="match status" value="1"/>
</dbReference>
<gene>
    <name evidence="5" type="ORF">TeGR_g14193</name>
</gene>
<feature type="domain" description="Thioredoxin" evidence="4">
    <location>
        <begin position="1"/>
        <end position="104"/>
    </location>
</feature>
<dbReference type="PANTHER" id="PTHR46340">
    <property type="entry name" value="UBX DOMAIN-CONTAINING PROTEIN 1"/>
    <property type="match status" value="1"/>
</dbReference>
<dbReference type="InterPro" id="IPR036339">
    <property type="entry name" value="PUB-like_dom_sf"/>
</dbReference>
<organism evidence="5 6">
    <name type="scientific">Tetraparma gracilis</name>
    <dbReference type="NCBI Taxonomy" id="2962635"/>
    <lineage>
        <taxon>Eukaryota</taxon>
        <taxon>Sar</taxon>
        <taxon>Stramenopiles</taxon>
        <taxon>Ochrophyta</taxon>
        <taxon>Bolidophyceae</taxon>
        <taxon>Parmales</taxon>
        <taxon>Triparmaceae</taxon>
        <taxon>Tetraparma</taxon>
    </lineage>
</organism>
<name>A0ABQ6M7J6_9STRA</name>
<dbReference type="Gene3D" id="1.20.58.2190">
    <property type="match status" value="1"/>
</dbReference>
<evidence type="ECO:0000256" key="2">
    <source>
        <dbReference type="SAM" id="MobiDB-lite"/>
    </source>
</evidence>